<comment type="function">
    <text evidence="4">Essential cell division protein that forms a contractile ring structure (Z ring) at the future cell division site. The regulation of the ring assembly controls the timing and the location of cell division. One of the functions of the FtsZ ring is to recruit other cell division proteins to the septum to produce a new cell wall between the dividing cells. Binds GTP and shows GTPase activity.</text>
</comment>
<keyword evidence="4" id="KW-0963">Cytoplasm</keyword>
<dbReference type="GO" id="GO:0051301">
    <property type="term" value="P:cell division"/>
    <property type="evidence" value="ECO:0007669"/>
    <property type="project" value="UniProtKB-KW"/>
</dbReference>
<dbReference type="PANTHER" id="PTHR30314">
    <property type="entry name" value="CELL DIVISION PROTEIN FTSZ-RELATED"/>
    <property type="match status" value="1"/>
</dbReference>
<dbReference type="InterPro" id="IPR036525">
    <property type="entry name" value="Tubulin/FtsZ_GTPase_sf"/>
</dbReference>
<keyword evidence="2 4" id="KW-0547">Nucleotide-binding</keyword>
<evidence type="ECO:0000313" key="7">
    <source>
        <dbReference type="EMBL" id="GGF03303.1"/>
    </source>
</evidence>
<evidence type="ECO:0000256" key="1">
    <source>
        <dbReference type="ARBA" id="ARBA00009690"/>
    </source>
</evidence>
<keyword evidence="4" id="KW-0131">Cell cycle</keyword>
<reference evidence="8" key="1">
    <citation type="journal article" date="2019" name="Int. J. Syst. Evol. Microbiol.">
        <title>The Global Catalogue of Microorganisms (GCM) 10K type strain sequencing project: providing services to taxonomists for standard genome sequencing and annotation.</title>
        <authorList>
            <consortium name="The Broad Institute Genomics Platform"/>
            <consortium name="The Broad Institute Genome Sequencing Center for Infectious Disease"/>
            <person name="Wu L."/>
            <person name="Ma J."/>
        </authorList>
    </citation>
    <scope>NUCLEOTIDE SEQUENCE [LARGE SCALE GENOMIC DNA]</scope>
    <source>
        <strain evidence="8">CGMCC 1.15394</strain>
    </source>
</reference>
<dbReference type="EMBL" id="BMIT01000012">
    <property type="protein sequence ID" value="GGF03303.1"/>
    <property type="molecule type" value="Genomic_DNA"/>
</dbReference>
<dbReference type="PRINTS" id="PR00423">
    <property type="entry name" value="CELLDVISFTSZ"/>
</dbReference>
<dbReference type="InterPro" id="IPR008280">
    <property type="entry name" value="Tub_FtsZ_C"/>
</dbReference>
<name>A0ABQ1TTB9_9GAMM</name>
<evidence type="ECO:0000256" key="2">
    <source>
        <dbReference type="ARBA" id="ARBA00022741"/>
    </source>
</evidence>
<evidence type="ECO:0000256" key="3">
    <source>
        <dbReference type="ARBA" id="ARBA00023134"/>
    </source>
</evidence>
<dbReference type="PANTHER" id="PTHR30314:SF3">
    <property type="entry name" value="MITOCHONDRIAL DIVISION PROTEIN FSZA"/>
    <property type="match status" value="1"/>
</dbReference>
<feature type="domain" description="Tubulin/FtsZ GTPase" evidence="5">
    <location>
        <begin position="13"/>
        <end position="206"/>
    </location>
</feature>
<feature type="binding site" evidence="4">
    <location>
        <begin position="109"/>
        <end position="111"/>
    </location>
    <ligand>
        <name>GTP</name>
        <dbReference type="ChEBI" id="CHEBI:37565"/>
    </ligand>
</feature>
<evidence type="ECO:0000313" key="8">
    <source>
        <dbReference type="Proteomes" id="UP000638462"/>
    </source>
</evidence>
<dbReference type="Gene3D" id="3.40.50.1440">
    <property type="entry name" value="Tubulin/FtsZ, GTPase domain"/>
    <property type="match status" value="1"/>
</dbReference>
<sequence length="367" mass="39089">MMFELVENLDGLSIGVFGIGGCGCNTVNTIFNEVQNPQTKFYCVNTDKVVLEHSQSDDFVLIGAELTNGYGAGADPAIGLLAAQESEEQLLTLIKSCDILLCATGLGGGTGTGASPYIAKLAKDLNKPVICLATLPFISEGDFRRKVAEQGLDELKQFANAVVTLPNDQLIEVLGNDIGLFDAFKHSNQILHSLITSLIDMLCYQGLINVDLRDFQRVMDAQGDAVLGVGKCADESDLQMALTQALSNPLVSSVDMSTSTGVIVQINCVDEISLGSYNTIMDTVRHQVSPNAVVICGASKITCLANNFEILIIATGAKSQLIHAKNIDETIPKVEQTTKAKAVVSSQSDIFDIPAFIRSQSPAPSVK</sequence>
<dbReference type="SUPFAM" id="SSF55307">
    <property type="entry name" value="Tubulin C-terminal domain-like"/>
    <property type="match status" value="1"/>
</dbReference>
<dbReference type="RefSeq" id="WP_229677636.1">
    <property type="nucleotide sequence ID" value="NZ_BMIT01000012.1"/>
</dbReference>
<comment type="subunit">
    <text evidence="4">Homodimer. Polymerizes to form a dynamic ring structure in a strictly GTP-dependent manner. Interacts directly with several other division proteins.</text>
</comment>
<feature type="binding site" evidence="4">
    <location>
        <position position="144"/>
    </location>
    <ligand>
        <name>GTP</name>
        <dbReference type="ChEBI" id="CHEBI:37565"/>
    </ligand>
</feature>
<proteinExistence type="inferred from homology"/>
<dbReference type="InterPro" id="IPR024757">
    <property type="entry name" value="FtsZ_C"/>
</dbReference>
<dbReference type="Proteomes" id="UP000638462">
    <property type="component" value="Unassembled WGS sequence"/>
</dbReference>
<dbReference type="InterPro" id="IPR018316">
    <property type="entry name" value="Tubulin/FtsZ_2-layer-sand-dom"/>
</dbReference>
<dbReference type="InterPro" id="IPR045061">
    <property type="entry name" value="FtsZ/CetZ"/>
</dbReference>
<comment type="caution">
    <text evidence="4">Lacks conserved residue(s) required for the propagation of feature annotation.</text>
</comment>
<dbReference type="Pfam" id="PF12327">
    <property type="entry name" value="FtsZ_C"/>
    <property type="match status" value="1"/>
</dbReference>
<evidence type="ECO:0000259" key="5">
    <source>
        <dbReference type="SMART" id="SM00864"/>
    </source>
</evidence>
<gene>
    <name evidence="4 7" type="primary">ftsZ</name>
    <name evidence="7" type="ORF">GCM10008027_30300</name>
</gene>
<feature type="domain" description="Tubulin/FtsZ 2-layer sandwich" evidence="6">
    <location>
        <begin position="208"/>
        <end position="326"/>
    </location>
</feature>
<protein>
    <recommendedName>
        <fullName evidence="4">Cell division protein FtsZ</fullName>
    </recommendedName>
</protein>
<comment type="subcellular location">
    <subcellularLocation>
        <location evidence="4">Cytoplasm</location>
    </subcellularLocation>
    <text evidence="4">Assembles at midcell at the inner surface of the cytoplasmic membrane.</text>
</comment>
<accession>A0ABQ1TTB9</accession>
<dbReference type="InterPro" id="IPR003008">
    <property type="entry name" value="Tubulin_FtsZ_GTPase"/>
</dbReference>
<organism evidence="7 8">
    <name type="scientific">Pseudoalteromonas gelatinilytica</name>
    <dbReference type="NCBI Taxonomy" id="1703256"/>
    <lineage>
        <taxon>Bacteria</taxon>
        <taxon>Pseudomonadati</taxon>
        <taxon>Pseudomonadota</taxon>
        <taxon>Gammaproteobacteria</taxon>
        <taxon>Alteromonadales</taxon>
        <taxon>Pseudoalteromonadaceae</taxon>
        <taxon>Pseudoalteromonas</taxon>
    </lineage>
</organism>
<feature type="binding site" evidence="4">
    <location>
        <position position="188"/>
    </location>
    <ligand>
        <name>GTP</name>
        <dbReference type="ChEBI" id="CHEBI:37565"/>
    </ligand>
</feature>
<keyword evidence="4" id="KW-0717">Septation</keyword>
<evidence type="ECO:0000256" key="4">
    <source>
        <dbReference type="HAMAP-Rule" id="MF_00909"/>
    </source>
</evidence>
<dbReference type="HAMAP" id="MF_00909">
    <property type="entry name" value="FtsZ"/>
    <property type="match status" value="1"/>
</dbReference>
<keyword evidence="3 4" id="KW-0342">GTP-binding</keyword>
<feature type="binding site" evidence="4">
    <location>
        <position position="140"/>
    </location>
    <ligand>
        <name>GTP</name>
        <dbReference type="ChEBI" id="CHEBI:37565"/>
    </ligand>
</feature>
<dbReference type="InterPro" id="IPR000158">
    <property type="entry name" value="Cell_div_FtsZ"/>
</dbReference>
<dbReference type="CDD" id="cd02201">
    <property type="entry name" value="FtsZ_type1"/>
    <property type="match status" value="1"/>
</dbReference>
<keyword evidence="8" id="KW-1185">Reference proteome</keyword>
<dbReference type="SMART" id="SM00864">
    <property type="entry name" value="Tubulin"/>
    <property type="match status" value="1"/>
</dbReference>
<comment type="caution">
    <text evidence="7">The sequence shown here is derived from an EMBL/GenBank/DDBJ whole genome shotgun (WGS) entry which is preliminary data.</text>
</comment>
<evidence type="ECO:0000259" key="6">
    <source>
        <dbReference type="SMART" id="SM00865"/>
    </source>
</evidence>
<dbReference type="Pfam" id="PF00091">
    <property type="entry name" value="Tubulin"/>
    <property type="match status" value="1"/>
</dbReference>
<keyword evidence="4 7" id="KW-0132">Cell division</keyword>
<comment type="similarity">
    <text evidence="1 4">Belongs to the FtsZ family.</text>
</comment>
<dbReference type="SMART" id="SM00865">
    <property type="entry name" value="Tubulin_C"/>
    <property type="match status" value="1"/>
</dbReference>
<dbReference type="SUPFAM" id="SSF52490">
    <property type="entry name" value="Tubulin nucleotide-binding domain-like"/>
    <property type="match status" value="1"/>
</dbReference>